<dbReference type="PANTHER" id="PTHR30576:SF0">
    <property type="entry name" value="UNDECAPRENYL-PHOSPHATE N-ACETYLGALACTOSAMINYL 1-PHOSPHATE TRANSFERASE-RELATED"/>
    <property type="match status" value="1"/>
</dbReference>
<comment type="similarity">
    <text evidence="2">Belongs to the bacterial sugar transferase family.</text>
</comment>
<comment type="caution">
    <text evidence="9">The sequence shown here is derived from an EMBL/GenBank/DDBJ whole genome shotgun (WGS) entry which is preliminary data.</text>
</comment>
<keyword evidence="6 7" id="KW-0472">Membrane</keyword>
<keyword evidence="4 7" id="KW-0812">Transmembrane</keyword>
<dbReference type="Pfam" id="PF02397">
    <property type="entry name" value="Bac_transf"/>
    <property type="match status" value="1"/>
</dbReference>
<evidence type="ECO:0000259" key="8">
    <source>
        <dbReference type="Pfam" id="PF02397"/>
    </source>
</evidence>
<keyword evidence="5 7" id="KW-1133">Transmembrane helix</keyword>
<dbReference type="GO" id="GO:0016780">
    <property type="term" value="F:phosphotransferase activity, for other substituted phosphate groups"/>
    <property type="evidence" value="ECO:0007669"/>
    <property type="project" value="TreeGrafter"/>
</dbReference>
<protein>
    <recommendedName>
        <fullName evidence="8">Bacterial sugar transferase domain-containing protein</fullName>
    </recommendedName>
</protein>
<evidence type="ECO:0000256" key="4">
    <source>
        <dbReference type="ARBA" id="ARBA00022692"/>
    </source>
</evidence>
<proteinExistence type="inferred from homology"/>
<evidence type="ECO:0000256" key="3">
    <source>
        <dbReference type="ARBA" id="ARBA00022679"/>
    </source>
</evidence>
<evidence type="ECO:0000313" key="9">
    <source>
        <dbReference type="EMBL" id="OGF35076.1"/>
    </source>
</evidence>
<dbReference type="Proteomes" id="UP000178656">
    <property type="component" value="Unassembled WGS sequence"/>
</dbReference>
<feature type="transmembrane region" description="Helical" evidence="7">
    <location>
        <begin position="7"/>
        <end position="32"/>
    </location>
</feature>
<feature type="transmembrane region" description="Helical" evidence="7">
    <location>
        <begin position="111"/>
        <end position="133"/>
    </location>
</feature>
<dbReference type="EMBL" id="MFGM01000059">
    <property type="protein sequence ID" value="OGF35076.1"/>
    <property type="molecule type" value="Genomic_DNA"/>
</dbReference>
<name>A0A1F5T8Q1_9BACT</name>
<feature type="transmembrane region" description="Helical" evidence="7">
    <location>
        <begin position="87"/>
        <end position="105"/>
    </location>
</feature>
<sequence length="477" mass="55244">MKKQAELFFAFLKVPIDYLTLVCAGLLAYVLRYQTSIKEIRPIVFDLPFREYFIFVLICAFTWIFVFAAAGLYSFARRKITDELVKIILACSAGMTAIIIYMFFVRELFSSRFIVLTAWVLSIFLLIIVRLFVRRIERSALKGGMGAHNVVIVGDDKDTEAIIHTFNSEPELGYKIIARVREFAEEDQKTLLDLHREKGIDEIIQTDSSLSRRISSALADFCAEHNILFKYAAGQFEARTTNVEVHMIAGVPLIEIKKTKLDGWGKIAKRIIDFIFSSILIIIFSPLMLVIAILIRLEDRGPALYRNERVHSKGTFNVFKFRSMYVKYCVGKQFENHTDQKAVLEFEQKLIKENSERQGPVYKILHDPRRTRVGRFLERTSLDELPQLFNVWLGNMSIVGPRPHQPREVEKYAKHHRHVLDIKPGITGLAQISGRSDLDFDEEVKLDSYYIENWSLRLDFWIMLKTPFIVLARKSKV</sequence>
<dbReference type="InterPro" id="IPR003362">
    <property type="entry name" value="Bact_transf"/>
</dbReference>
<dbReference type="GO" id="GO:0016020">
    <property type="term" value="C:membrane"/>
    <property type="evidence" value="ECO:0007669"/>
    <property type="project" value="UniProtKB-SubCell"/>
</dbReference>
<dbReference type="PANTHER" id="PTHR30576">
    <property type="entry name" value="COLANIC BIOSYNTHESIS UDP-GLUCOSE LIPID CARRIER TRANSFERASE"/>
    <property type="match status" value="1"/>
</dbReference>
<dbReference type="AlphaFoldDB" id="A0A1F5T8Q1"/>
<evidence type="ECO:0000256" key="6">
    <source>
        <dbReference type="ARBA" id="ARBA00023136"/>
    </source>
</evidence>
<feature type="transmembrane region" description="Helical" evidence="7">
    <location>
        <begin position="274"/>
        <end position="295"/>
    </location>
</feature>
<dbReference type="Pfam" id="PF13727">
    <property type="entry name" value="CoA_binding_3"/>
    <property type="match status" value="1"/>
</dbReference>
<keyword evidence="3" id="KW-0808">Transferase</keyword>
<gene>
    <name evidence="9" type="ORF">A2482_03135</name>
</gene>
<evidence type="ECO:0000256" key="2">
    <source>
        <dbReference type="ARBA" id="ARBA00006464"/>
    </source>
</evidence>
<dbReference type="NCBIfam" id="TIGR03025">
    <property type="entry name" value="EPS_sugtrans"/>
    <property type="match status" value="1"/>
</dbReference>
<comment type="subcellular location">
    <subcellularLocation>
        <location evidence="1">Membrane</location>
        <topology evidence="1">Multi-pass membrane protein</topology>
    </subcellularLocation>
</comment>
<reference evidence="9 10" key="1">
    <citation type="journal article" date="2016" name="Nat. Commun.">
        <title>Thousands of microbial genomes shed light on interconnected biogeochemical processes in an aquifer system.</title>
        <authorList>
            <person name="Anantharaman K."/>
            <person name="Brown C.T."/>
            <person name="Hug L.A."/>
            <person name="Sharon I."/>
            <person name="Castelle C.J."/>
            <person name="Probst A.J."/>
            <person name="Thomas B.C."/>
            <person name="Singh A."/>
            <person name="Wilkins M.J."/>
            <person name="Karaoz U."/>
            <person name="Brodie E.L."/>
            <person name="Williams K.H."/>
            <person name="Hubbard S.S."/>
            <person name="Banfield J.F."/>
        </authorList>
    </citation>
    <scope>NUCLEOTIDE SEQUENCE [LARGE SCALE GENOMIC DNA]</scope>
</reference>
<evidence type="ECO:0000256" key="7">
    <source>
        <dbReference type="SAM" id="Phobius"/>
    </source>
</evidence>
<evidence type="ECO:0000313" key="10">
    <source>
        <dbReference type="Proteomes" id="UP000178656"/>
    </source>
</evidence>
<accession>A0A1F5T8Q1</accession>
<organism evidence="9 10">
    <name type="scientific">Candidatus Falkowbacteria bacterium RIFOXYC2_FULL_48_21</name>
    <dbReference type="NCBI Taxonomy" id="1798005"/>
    <lineage>
        <taxon>Bacteria</taxon>
        <taxon>Candidatus Falkowiibacteriota</taxon>
    </lineage>
</organism>
<evidence type="ECO:0000256" key="1">
    <source>
        <dbReference type="ARBA" id="ARBA00004141"/>
    </source>
</evidence>
<evidence type="ECO:0000256" key="5">
    <source>
        <dbReference type="ARBA" id="ARBA00022989"/>
    </source>
</evidence>
<feature type="transmembrane region" description="Helical" evidence="7">
    <location>
        <begin position="52"/>
        <end position="75"/>
    </location>
</feature>
<feature type="domain" description="Bacterial sugar transferase" evidence="8">
    <location>
        <begin position="269"/>
        <end position="471"/>
    </location>
</feature>
<dbReference type="InterPro" id="IPR017475">
    <property type="entry name" value="EPS_sugar_tfrase"/>
</dbReference>